<protein>
    <submittedName>
        <fullName evidence="4">Glycosyltransferase</fullName>
    </submittedName>
</protein>
<dbReference type="EMBL" id="WIXJ01000012">
    <property type="protein sequence ID" value="MQY52565.1"/>
    <property type="molecule type" value="Genomic_DNA"/>
</dbReference>
<proteinExistence type="predicted"/>
<feature type="domain" description="Glycosyltransferase subfamily 4-like N-terminal" evidence="3">
    <location>
        <begin position="59"/>
        <end position="164"/>
    </location>
</feature>
<sequence>MKVLQIHWWGDAANVTGSVEKVIDSFSLMEEEDIDLSFASLSESPTYRRNGKLFHSFCESQWRNRLFNKILSLNAFTFPSLVKLVEELHPDILHIHNRQSLVDPLMQRLSWRPKVLCHYHRRFGRFVVPKSADMLLTVSEAIRKELQKETQTDTPIRVIYNPVPCVLSPFKINPRSANKIKILYAGGRQKHKGFEEFTHAISEFSERTDLEFTICGPKLSEYNSPSANARVLGLLEHQAFQAELKACDIVLMPSHFEGFSILALEAMSQGKLLVATQGGGLAEIVSSDCAIVIEVGSTQSLANGLTRAFNLVKQNHEGELSAVLSNAQNRCRQYSPKKINSALADIYRSIPASR</sequence>
<dbReference type="InterPro" id="IPR028098">
    <property type="entry name" value="Glyco_trans_4-like_N"/>
</dbReference>
<dbReference type="OrthoDB" id="484631at2"/>
<evidence type="ECO:0000313" key="4">
    <source>
        <dbReference type="EMBL" id="MQY52565.1"/>
    </source>
</evidence>
<gene>
    <name evidence="4" type="ORF">GHK24_12355</name>
</gene>
<dbReference type="Proteomes" id="UP000480275">
    <property type="component" value="Unassembled WGS sequence"/>
</dbReference>
<dbReference type="PANTHER" id="PTHR46401">
    <property type="entry name" value="GLYCOSYLTRANSFERASE WBBK-RELATED"/>
    <property type="match status" value="1"/>
</dbReference>
<dbReference type="Pfam" id="PF13439">
    <property type="entry name" value="Glyco_transf_4"/>
    <property type="match status" value="1"/>
</dbReference>
<dbReference type="Pfam" id="PF00534">
    <property type="entry name" value="Glycos_transf_1"/>
    <property type="match status" value="1"/>
</dbReference>
<dbReference type="SUPFAM" id="SSF53756">
    <property type="entry name" value="UDP-Glycosyltransferase/glycogen phosphorylase"/>
    <property type="match status" value="1"/>
</dbReference>
<reference evidence="4 5" key="1">
    <citation type="submission" date="2019-10" db="EMBL/GenBank/DDBJ databases">
        <title>Whole-genome sequence of the purple nonsulfur photosynthetic bacterium Rhodocyclus tenuis.</title>
        <authorList>
            <person name="Kyndt J.A."/>
            <person name="Meyer T.E."/>
        </authorList>
    </citation>
    <scope>NUCLEOTIDE SEQUENCE [LARGE SCALE GENOMIC DNA]</scope>
    <source>
        <strain evidence="4 5">DSM 110</strain>
    </source>
</reference>
<dbReference type="AlphaFoldDB" id="A0A6L5JYZ7"/>
<evidence type="ECO:0000259" key="2">
    <source>
        <dbReference type="Pfam" id="PF00534"/>
    </source>
</evidence>
<name>A0A6L5JYZ7_RHOTE</name>
<feature type="domain" description="Glycosyl transferase family 1" evidence="2">
    <location>
        <begin position="172"/>
        <end position="311"/>
    </location>
</feature>
<keyword evidence="1" id="KW-0808">Transferase</keyword>
<dbReference type="GO" id="GO:0009103">
    <property type="term" value="P:lipopolysaccharide biosynthetic process"/>
    <property type="evidence" value="ECO:0007669"/>
    <property type="project" value="TreeGrafter"/>
</dbReference>
<dbReference type="GO" id="GO:0016757">
    <property type="term" value="F:glycosyltransferase activity"/>
    <property type="evidence" value="ECO:0007669"/>
    <property type="project" value="InterPro"/>
</dbReference>
<dbReference type="CDD" id="cd03801">
    <property type="entry name" value="GT4_PimA-like"/>
    <property type="match status" value="1"/>
</dbReference>
<evidence type="ECO:0000259" key="3">
    <source>
        <dbReference type="Pfam" id="PF13439"/>
    </source>
</evidence>
<evidence type="ECO:0000313" key="5">
    <source>
        <dbReference type="Proteomes" id="UP000480275"/>
    </source>
</evidence>
<evidence type="ECO:0000256" key="1">
    <source>
        <dbReference type="ARBA" id="ARBA00022679"/>
    </source>
</evidence>
<dbReference type="Gene3D" id="3.40.50.2000">
    <property type="entry name" value="Glycogen Phosphorylase B"/>
    <property type="match status" value="2"/>
</dbReference>
<comment type="caution">
    <text evidence="4">The sequence shown here is derived from an EMBL/GenBank/DDBJ whole genome shotgun (WGS) entry which is preliminary data.</text>
</comment>
<accession>A0A6L5JYZ7</accession>
<dbReference type="InterPro" id="IPR001296">
    <property type="entry name" value="Glyco_trans_1"/>
</dbReference>
<dbReference type="PANTHER" id="PTHR46401:SF2">
    <property type="entry name" value="GLYCOSYLTRANSFERASE WBBK-RELATED"/>
    <property type="match status" value="1"/>
</dbReference>
<organism evidence="4 5">
    <name type="scientific">Rhodocyclus tenuis</name>
    <name type="common">Rhodospirillum tenue</name>
    <dbReference type="NCBI Taxonomy" id="1066"/>
    <lineage>
        <taxon>Bacteria</taxon>
        <taxon>Pseudomonadati</taxon>
        <taxon>Pseudomonadota</taxon>
        <taxon>Betaproteobacteria</taxon>
        <taxon>Rhodocyclales</taxon>
        <taxon>Rhodocyclaceae</taxon>
        <taxon>Rhodocyclus</taxon>
    </lineage>
</organism>